<dbReference type="EMBL" id="JAPJZI010000001">
    <property type="protein sequence ID" value="MDA5397497.1"/>
    <property type="molecule type" value="Genomic_DNA"/>
</dbReference>
<dbReference type="GO" id="GO:0030497">
    <property type="term" value="P:fatty acid elongation"/>
    <property type="evidence" value="ECO:0007669"/>
    <property type="project" value="TreeGrafter"/>
</dbReference>
<dbReference type="PRINTS" id="PR00081">
    <property type="entry name" value="GDHRDH"/>
</dbReference>
<reference evidence="2" key="1">
    <citation type="submission" date="2022-11" db="EMBL/GenBank/DDBJ databases">
        <title>Draft genome sequence of Hoeflea poritis E7-10 and Hoeflea prorocentri PM5-8, separated from scleractinian coral Porites lutea and marine dinoflagellate.</title>
        <authorList>
            <person name="Zhang G."/>
            <person name="Wei Q."/>
            <person name="Cai L."/>
        </authorList>
    </citation>
    <scope>NUCLEOTIDE SEQUENCE</scope>
    <source>
        <strain evidence="2">PM5-8</strain>
    </source>
</reference>
<evidence type="ECO:0000313" key="2">
    <source>
        <dbReference type="EMBL" id="MDA5397497.1"/>
    </source>
</evidence>
<keyword evidence="3" id="KW-1185">Reference proteome</keyword>
<dbReference type="Gene3D" id="3.40.50.720">
    <property type="entry name" value="NAD(P)-binding Rossmann-like Domain"/>
    <property type="match status" value="1"/>
</dbReference>
<dbReference type="InterPro" id="IPR002347">
    <property type="entry name" value="SDR_fam"/>
</dbReference>
<dbReference type="AlphaFoldDB" id="A0A9X3UE85"/>
<dbReference type="PANTHER" id="PTHR42760:SF40">
    <property type="entry name" value="3-OXOACYL-[ACYL-CARRIER-PROTEIN] REDUCTASE, CHLOROPLASTIC"/>
    <property type="match status" value="1"/>
</dbReference>
<dbReference type="CDD" id="cd05233">
    <property type="entry name" value="SDR_c"/>
    <property type="match status" value="1"/>
</dbReference>
<name>A0A9X3UE85_9HYPH</name>
<comment type="similarity">
    <text evidence="1">Belongs to the short-chain dehydrogenases/reductases (SDR) family.</text>
</comment>
<evidence type="ECO:0000313" key="3">
    <source>
        <dbReference type="Proteomes" id="UP001151234"/>
    </source>
</evidence>
<dbReference type="PANTHER" id="PTHR42760">
    <property type="entry name" value="SHORT-CHAIN DEHYDROGENASES/REDUCTASES FAMILY MEMBER"/>
    <property type="match status" value="1"/>
</dbReference>
<comment type="caution">
    <text evidence="2">The sequence shown here is derived from an EMBL/GenBank/DDBJ whole genome shotgun (WGS) entry which is preliminary data.</text>
</comment>
<dbReference type="InterPro" id="IPR036291">
    <property type="entry name" value="NAD(P)-bd_dom_sf"/>
</dbReference>
<organism evidence="2 3">
    <name type="scientific">Hoeflea prorocentri</name>
    <dbReference type="NCBI Taxonomy" id="1922333"/>
    <lineage>
        <taxon>Bacteria</taxon>
        <taxon>Pseudomonadati</taxon>
        <taxon>Pseudomonadota</taxon>
        <taxon>Alphaproteobacteria</taxon>
        <taxon>Hyphomicrobiales</taxon>
        <taxon>Rhizobiaceae</taxon>
        <taxon>Hoeflea</taxon>
    </lineage>
</organism>
<evidence type="ECO:0000256" key="1">
    <source>
        <dbReference type="ARBA" id="ARBA00006484"/>
    </source>
</evidence>
<proteinExistence type="inferred from homology"/>
<dbReference type="FunFam" id="3.40.50.720:FF:000084">
    <property type="entry name" value="Short-chain dehydrogenase reductase"/>
    <property type="match status" value="1"/>
</dbReference>
<dbReference type="PRINTS" id="PR00080">
    <property type="entry name" value="SDRFAMILY"/>
</dbReference>
<dbReference type="GO" id="GO:0016616">
    <property type="term" value="F:oxidoreductase activity, acting on the CH-OH group of donors, NAD or NADP as acceptor"/>
    <property type="evidence" value="ECO:0007669"/>
    <property type="project" value="TreeGrafter"/>
</dbReference>
<dbReference type="Proteomes" id="UP001151234">
    <property type="component" value="Unassembled WGS sequence"/>
</dbReference>
<dbReference type="Pfam" id="PF13561">
    <property type="entry name" value="adh_short_C2"/>
    <property type="match status" value="1"/>
</dbReference>
<accession>A0A9X3UE85</accession>
<gene>
    <name evidence="2" type="ORF">OQ273_02825</name>
</gene>
<dbReference type="RefSeq" id="WP_267988958.1">
    <property type="nucleotide sequence ID" value="NZ_JAPJZI010000001.1"/>
</dbReference>
<dbReference type="SUPFAM" id="SSF51735">
    <property type="entry name" value="NAD(P)-binding Rossmann-fold domains"/>
    <property type="match status" value="1"/>
</dbReference>
<protein>
    <submittedName>
        <fullName evidence="2">SDR family NAD(P)-dependent oxidoreductase</fullName>
    </submittedName>
</protein>
<sequence length="254" mass="26797">MAKVALITGGGSGIGHATALKLAEEGHGIAIADRNEEAAKTVAAEVGGMAITLDVAKEADVDRTVEQVETDLGPIEILVNSAGVLQNAMSSRRMSMQEHDRIWQVNYRGTYMMCRSTGARMRARKTGAIVNLSSINGAMPLPLPAYAPGKAAIVSLTELLAAEMGPDMVRVNCVAPTFTLTPVLKQRIEAGQRDREAILNAGALPMFVMPEHIADAIAFLCSDRAAAITGVTLPVDAGWLAAIAYKNFVGPVED</sequence>